<evidence type="ECO:0000256" key="6">
    <source>
        <dbReference type="ARBA" id="ARBA00022989"/>
    </source>
</evidence>
<evidence type="ECO:0000256" key="5">
    <source>
        <dbReference type="ARBA" id="ARBA00022692"/>
    </source>
</evidence>
<evidence type="ECO:0000256" key="7">
    <source>
        <dbReference type="ARBA" id="ARBA00023133"/>
    </source>
</evidence>
<dbReference type="PROSITE" id="PS00943">
    <property type="entry name" value="UBIA"/>
    <property type="match status" value="1"/>
</dbReference>
<keyword evidence="12" id="KW-1185">Reference proteome</keyword>
<dbReference type="InterPro" id="IPR006369">
    <property type="entry name" value="Protohaem_IX_farnesylTrfase"/>
</dbReference>
<dbReference type="InterPro" id="IPR044878">
    <property type="entry name" value="UbiA_sf"/>
</dbReference>
<dbReference type="NCBIfam" id="NF003348">
    <property type="entry name" value="PRK04375.1-1"/>
    <property type="match status" value="1"/>
</dbReference>
<proteinExistence type="inferred from homology"/>
<comment type="catalytic activity">
    <reaction evidence="9 10">
        <text>heme b + (2E,6E)-farnesyl diphosphate + H2O = Fe(II)-heme o + diphosphate</text>
        <dbReference type="Rhea" id="RHEA:28070"/>
        <dbReference type="ChEBI" id="CHEBI:15377"/>
        <dbReference type="ChEBI" id="CHEBI:33019"/>
        <dbReference type="ChEBI" id="CHEBI:60344"/>
        <dbReference type="ChEBI" id="CHEBI:60530"/>
        <dbReference type="ChEBI" id="CHEBI:175763"/>
        <dbReference type="EC" id="2.5.1.141"/>
    </reaction>
</comment>
<dbReference type="InterPro" id="IPR030470">
    <property type="entry name" value="UbiA_prenylTrfase_CS"/>
</dbReference>
<dbReference type="Proteomes" id="UP000593802">
    <property type="component" value="Chromosome"/>
</dbReference>
<dbReference type="FunFam" id="1.10.357.140:FF:000001">
    <property type="entry name" value="Protoheme IX farnesyltransferase"/>
    <property type="match status" value="1"/>
</dbReference>
<evidence type="ECO:0000256" key="10">
    <source>
        <dbReference type="HAMAP-Rule" id="MF_00154"/>
    </source>
</evidence>
<gene>
    <name evidence="11" type="primary">ctaB2</name>
    <name evidence="10" type="synonym">ctaB</name>
    <name evidence="11" type="ORF">skT53_18550</name>
</gene>
<dbReference type="UniPathway" id="UPA00834">
    <property type="reaction ID" value="UER00712"/>
</dbReference>
<feature type="transmembrane region" description="Helical" evidence="10">
    <location>
        <begin position="74"/>
        <end position="94"/>
    </location>
</feature>
<comment type="pathway">
    <text evidence="2 10">Porphyrin-containing compound metabolism; heme O biosynthesis; heme O from protoheme: step 1/1.</text>
</comment>
<dbReference type="EC" id="2.5.1.141" evidence="10"/>
<dbReference type="HAMAP" id="MF_00154">
    <property type="entry name" value="CyoE_CtaB"/>
    <property type="match status" value="1"/>
</dbReference>
<comment type="subunit">
    <text evidence="10">Interacts with CtaA.</text>
</comment>
<evidence type="ECO:0000256" key="2">
    <source>
        <dbReference type="ARBA" id="ARBA00004919"/>
    </source>
</evidence>
<feature type="transmembrane region" description="Helical" evidence="10">
    <location>
        <begin position="144"/>
        <end position="161"/>
    </location>
</feature>
<keyword evidence="7 10" id="KW-0350">Heme biosynthesis</keyword>
<dbReference type="CDD" id="cd13957">
    <property type="entry name" value="PT_UbiA_Cox10"/>
    <property type="match status" value="1"/>
</dbReference>
<feature type="transmembrane region" description="Helical" evidence="10">
    <location>
        <begin position="120"/>
        <end position="138"/>
    </location>
</feature>
<dbReference type="GO" id="GO:0008495">
    <property type="term" value="F:protoheme IX farnesyltransferase activity"/>
    <property type="evidence" value="ECO:0007669"/>
    <property type="project" value="UniProtKB-UniRule"/>
</dbReference>
<evidence type="ECO:0000256" key="9">
    <source>
        <dbReference type="ARBA" id="ARBA00047690"/>
    </source>
</evidence>
<dbReference type="PANTHER" id="PTHR43448:SF2">
    <property type="entry name" value="PROTOHEME IX FARNESYLTRANSFERASE, MITOCHONDRIAL"/>
    <property type="match status" value="1"/>
</dbReference>
<evidence type="ECO:0000313" key="12">
    <source>
        <dbReference type="Proteomes" id="UP000593802"/>
    </source>
</evidence>
<organism evidence="11 12">
    <name type="scientific">Effusibacillus dendaii</name>
    <dbReference type="NCBI Taxonomy" id="2743772"/>
    <lineage>
        <taxon>Bacteria</taxon>
        <taxon>Bacillati</taxon>
        <taxon>Bacillota</taxon>
        <taxon>Bacilli</taxon>
        <taxon>Bacillales</taxon>
        <taxon>Alicyclobacillaceae</taxon>
        <taxon>Effusibacillus</taxon>
    </lineage>
</organism>
<dbReference type="NCBIfam" id="TIGR01473">
    <property type="entry name" value="cyoE_ctaB"/>
    <property type="match status" value="1"/>
</dbReference>
<keyword evidence="6 10" id="KW-1133">Transmembrane helix</keyword>
<feature type="transmembrane region" description="Helical" evidence="10">
    <location>
        <begin position="194"/>
        <end position="216"/>
    </location>
</feature>
<evidence type="ECO:0000256" key="4">
    <source>
        <dbReference type="ARBA" id="ARBA00022679"/>
    </source>
</evidence>
<dbReference type="EMBL" id="AP023366">
    <property type="protein sequence ID" value="BCJ86870.1"/>
    <property type="molecule type" value="Genomic_DNA"/>
</dbReference>
<reference evidence="11 12" key="1">
    <citation type="submission" date="2020-08" db="EMBL/GenBank/DDBJ databases">
        <title>Complete Genome Sequence of Effusibacillus dendaii Strain skT53, Isolated from Farmland soil.</title>
        <authorList>
            <person name="Konishi T."/>
            <person name="Kawasaki H."/>
        </authorList>
    </citation>
    <scope>NUCLEOTIDE SEQUENCE [LARGE SCALE GENOMIC DNA]</scope>
    <source>
        <strain evidence="12">skT53</strain>
    </source>
</reference>
<feature type="transmembrane region" description="Helical" evidence="10">
    <location>
        <begin position="168"/>
        <end position="188"/>
    </location>
</feature>
<dbReference type="Pfam" id="PF01040">
    <property type="entry name" value="UbiA"/>
    <property type="match status" value="1"/>
</dbReference>
<evidence type="ECO:0000256" key="1">
    <source>
        <dbReference type="ARBA" id="ARBA00004651"/>
    </source>
</evidence>
<name>A0A7I8DEA7_9BACL</name>
<protein>
    <recommendedName>
        <fullName evidence="10">Protoheme IX farnesyltransferase</fullName>
        <ecNumber evidence="10">2.5.1.141</ecNumber>
    </recommendedName>
    <alternativeName>
        <fullName evidence="10">Heme B farnesyltransferase</fullName>
    </alternativeName>
    <alternativeName>
        <fullName evidence="10">Heme O synthase</fullName>
    </alternativeName>
</protein>
<dbReference type="PANTHER" id="PTHR43448">
    <property type="entry name" value="PROTOHEME IX FARNESYLTRANSFERASE, MITOCHONDRIAL"/>
    <property type="match status" value="1"/>
</dbReference>
<keyword evidence="5 10" id="KW-0812">Transmembrane</keyword>
<comment type="miscellaneous">
    <text evidence="10">Carbon 2 of the heme B porphyrin ring is defined according to the Fischer nomenclature.</text>
</comment>
<dbReference type="GO" id="GO:0005886">
    <property type="term" value="C:plasma membrane"/>
    <property type="evidence" value="ECO:0007669"/>
    <property type="project" value="UniProtKB-SubCell"/>
</dbReference>
<feature type="transmembrane region" description="Helical" evidence="10">
    <location>
        <begin position="299"/>
        <end position="317"/>
    </location>
</feature>
<dbReference type="RefSeq" id="WP_200756318.1">
    <property type="nucleotide sequence ID" value="NZ_AP023366.1"/>
</dbReference>
<dbReference type="Gene3D" id="1.10.357.140">
    <property type="entry name" value="UbiA prenyltransferase"/>
    <property type="match status" value="1"/>
</dbReference>
<feature type="transmembrane region" description="Helical" evidence="10">
    <location>
        <begin position="243"/>
        <end position="261"/>
    </location>
</feature>
<comment type="similarity">
    <text evidence="10">Belongs to the UbiA prenyltransferase family. Protoheme IX farnesyltransferase subfamily.</text>
</comment>
<sequence>MEQQMYIAPSTNHAMEPGPFSEVNRTGTWRDYVTVTKLGITMGNMIAVVGGFWLGWRAFLHANPDETFQVLKMVMTLIGTALVIMAGTSLNNYIDRDLDQQMERTRQRPTATGILTPKKVLVFGFFLAIIGTAILVAFANVLSALLGLIGLFVYVVVYTMWLKRTSSLSTVIGGISGAIPPLMGYAAASNGLDATAWVIFFFMFLWQPPHFLALAIRRVEDYRAGGIPLLPVLYGFEVTKRHSLRYVAAMVPVSLLLYGLGAVGLSYLIVAMILGVGYLFISVQGFFAKDDIKWARQSFVYSLIYLTTLFVMMIVSAN</sequence>
<evidence type="ECO:0000256" key="3">
    <source>
        <dbReference type="ARBA" id="ARBA00022475"/>
    </source>
</evidence>
<evidence type="ECO:0000313" key="11">
    <source>
        <dbReference type="EMBL" id="BCJ86870.1"/>
    </source>
</evidence>
<feature type="transmembrane region" description="Helical" evidence="10">
    <location>
        <begin position="267"/>
        <end position="287"/>
    </location>
</feature>
<keyword evidence="8 10" id="KW-0472">Membrane</keyword>
<dbReference type="NCBIfam" id="NF003349">
    <property type="entry name" value="PRK04375.1-2"/>
    <property type="match status" value="1"/>
</dbReference>
<accession>A0A7I8DEA7</accession>
<keyword evidence="4 10" id="KW-0808">Transferase</keyword>
<comment type="function">
    <text evidence="10">Converts heme B (protoheme IX) to heme O by substitution of the vinyl group on carbon 2 of heme B porphyrin ring with a hydroxyethyl farnesyl side group.</text>
</comment>
<dbReference type="KEGG" id="eff:skT53_18550"/>
<keyword evidence="3 10" id="KW-1003">Cell membrane</keyword>
<dbReference type="AlphaFoldDB" id="A0A7I8DEA7"/>
<comment type="subcellular location">
    <subcellularLocation>
        <location evidence="1 10">Cell membrane</location>
        <topology evidence="1 10">Multi-pass membrane protein</topology>
    </subcellularLocation>
</comment>
<evidence type="ECO:0000256" key="8">
    <source>
        <dbReference type="ARBA" id="ARBA00023136"/>
    </source>
</evidence>
<dbReference type="GO" id="GO:0048034">
    <property type="term" value="P:heme O biosynthetic process"/>
    <property type="evidence" value="ECO:0007669"/>
    <property type="project" value="UniProtKB-UniRule"/>
</dbReference>
<feature type="transmembrane region" description="Helical" evidence="10">
    <location>
        <begin position="35"/>
        <end position="54"/>
    </location>
</feature>
<dbReference type="InterPro" id="IPR000537">
    <property type="entry name" value="UbiA_prenyltransferase"/>
</dbReference>